<dbReference type="PANTHER" id="PTHR24363">
    <property type="entry name" value="SERINE/THREONINE PROTEIN KINASE"/>
    <property type="match status" value="1"/>
</dbReference>
<evidence type="ECO:0000256" key="8">
    <source>
        <dbReference type="ARBA" id="ARBA00048679"/>
    </source>
</evidence>
<dbReference type="RefSeq" id="WP_071455235.1">
    <property type="nucleotide sequence ID" value="NZ_CP017675.1"/>
</dbReference>
<keyword evidence="3 11" id="KW-0808">Transferase</keyword>
<evidence type="ECO:0000256" key="1">
    <source>
        <dbReference type="ARBA" id="ARBA00012513"/>
    </source>
</evidence>
<feature type="domain" description="Protein kinase" evidence="10">
    <location>
        <begin position="9"/>
        <end position="270"/>
    </location>
</feature>
<comment type="catalytic activity">
    <reaction evidence="7">
        <text>L-threonyl-[protein] + ATP = O-phospho-L-threonyl-[protein] + ADP + H(+)</text>
        <dbReference type="Rhea" id="RHEA:46608"/>
        <dbReference type="Rhea" id="RHEA-COMP:11060"/>
        <dbReference type="Rhea" id="RHEA-COMP:11605"/>
        <dbReference type="ChEBI" id="CHEBI:15378"/>
        <dbReference type="ChEBI" id="CHEBI:30013"/>
        <dbReference type="ChEBI" id="CHEBI:30616"/>
        <dbReference type="ChEBI" id="CHEBI:61977"/>
        <dbReference type="ChEBI" id="CHEBI:456216"/>
        <dbReference type="EC" id="2.7.11.1"/>
    </reaction>
</comment>
<dbReference type="InterPro" id="IPR011009">
    <property type="entry name" value="Kinase-like_dom_sf"/>
</dbReference>
<dbReference type="PROSITE" id="PS00108">
    <property type="entry name" value="PROTEIN_KINASE_ST"/>
    <property type="match status" value="1"/>
</dbReference>
<comment type="catalytic activity">
    <reaction evidence="8">
        <text>L-seryl-[protein] + ATP = O-phospho-L-seryl-[protein] + ADP + H(+)</text>
        <dbReference type="Rhea" id="RHEA:17989"/>
        <dbReference type="Rhea" id="RHEA-COMP:9863"/>
        <dbReference type="Rhea" id="RHEA-COMP:11604"/>
        <dbReference type="ChEBI" id="CHEBI:15378"/>
        <dbReference type="ChEBI" id="CHEBI:29999"/>
        <dbReference type="ChEBI" id="CHEBI:30616"/>
        <dbReference type="ChEBI" id="CHEBI:83421"/>
        <dbReference type="ChEBI" id="CHEBI:456216"/>
        <dbReference type="EC" id="2.7.11.1"/>
    </reaction>
</comment>
<dbReference type="PANTHER" id="PTHR24363:SF0">
    <property type="entry name" value="SERINE_THREONINE KINASE LIKE DOMAIN CONTAINING 1"/>
    <property type="match status" value="1"/>
</dbReference>
<keyword evidence="2 11" id="KW-0723">Serine/threonine-protein kinase</keyword>
<accession>A0A1J0AG06</accession>
<reference evidence="11 12" key="1">
    <citation type="submission" date="2016-10" db="EMBL/GenBank/DDBJ databases">
        <title>Description of Gloeomargarita lithophora gen. nov., sp. nov., a thylakoid-bearing basal-branching cyanobacterium with intracellular carbonates, and proposal for Gloeomargaritales ord. nov.</title>
        <authorList>
            <person name="Moreira D."/>
            <person name="Tavera R."/>
            <person name="Benzerara K."/>
            <person name="Skouri-Panet F."/>
            <person name="Couradeau E."/>
            <person name="Gerard E."/>
            <person name="Loussert C."/>
            <person name="Novelo E."/>
            <person name="Zivanovic Y."/>
            <person name="Lopez-Garcia P."/>
        </authorList>
    </citation>
    <scope>NUCLEOTIDE SEQUENCE [LARGE SCALE GENOMIC DNA]</scope>
    <source>
        <strain evidence="11 12">D10</strain>
    </source>
</reference>
<dbReference type="PROSITE" id="PS00107">
    <property type="entry name" value="PROTEIN_KINASE_ATP"/>
    <property type="match status" value="1"/>
</dbReference>
<evidence type="ECO:0000256" key="5">
    <source>
        <dbReference type="ARBA" id="ARBA00022777"/>
    </source>
</evidence>
<dbReference type="OrthoDB" id="507628at2"/>
<dbReference type="GO" id="GO:0106310">
    <property type="term" value="F:protein serine kinase activity"/>
    <property type="evidence" value="ECO:0007669"/>
    <property type="project" value="RHEA"/>
</dbReference>
<dbReference type="Gene3D" id="3.30.200.20">
    <property type="entry name" value="Phosphorylase Kinase, domain 1"/>
    <property type="match status" value="1"/>
</dbReference>
<dbReference type="SUPFAM" id="SSF56112">
    <property type="entry name" value="Protein kinase-like (PK-like)"/>
    <property type="match status" value="1"/>
</dbReference>
<dbReference type="PROSITE" id="PS50011">
    <property type="entry name" value="PROTEIN_KINASE_DOM"/>
    <property type="match status" value="1"/>
</dbReference>
<dbReference type="CDD" id="cd14014">
    <property type="entry name" value="STKc_PknB_like"/>
    <property type="match status" value="1"/>
</dbReference>
<evidence type="ECO:0000313" key="11">
    <source>
        <dbReference type="EMBL" id="APB34853.1"/>
    </source>
</evidence>
<dbReference type="GO" id="GO:0005524">
    <property type="term" value="F:ATP binding"/>
    <property type="evidence" value="ECO:0007669"/>
    <property type="project" value="UniProtKB-UniRule"/>
</dbReference>
<dbReference type="Proteomes" id="UP000180235">
    <property type="component" value="Chromosome"/>
</dbReference>
<sequence length="288" mass="32600">MNKLLNNRYQMTAPLGKGGFGITFMAEDTFLPSRRPCVIKQLRPATQNPEVYEEIKRRFEREAAILEDLSNGTNFIPKLYAYFTEDNKFYLVQELIEGINLEQKVRKEGVLPPSEVVQILIDVLGILEYIHKKGIIHRDIKPPNIMIRQADRKPVLIDFGAVKEVLGHGTSAASMVIGSLGYMPMEQGMGRPIFSSDLYSLAMTALHLLTGREPQDFNSDPQSGKILWRDQFPDLSSSLVETLDKALEPYPRDRFASAEAMLSSLGDLQLDMLTDQMKRLRRRGTPPT</sequence>
<dbReference type="KEGG" id="glt:GlitD10_2516"/>
<dbReference type="InterPro" id="IPR017441">
    <property type="entry name" value="Protein_kinase_ATP_BS"/>
</dbReference>
<evidence type="ECO:0000256" key="7">
    <source>
        <dbReference type="ARBA" id="ARBA00047899"/>
    </source>
</evidence>
<evidence type="ECO:0000313" key="12">
    <source>
        <dbReference type="Proteomes" id="UP000180235"/>
    </source>
</evidence>
<dbReference type="AlphaFoldDB" id="A0A1J0AG06"/>
<dbReference type="SMART" id="SM00220">
    <property type="entry name" value="S_TKc"/>
    <property type="match status" value="1"/>
</dbReference>
<dbReference type="Gene3D" id="1.10.510.10">
    <property type="entry name" value="Transferase(Phosphotransferase) domain 1"/>
    <property type="match status" value="1"/>
</dbReference>
<name>A0A1J0AG06_9CYAN</name>
<dbReference type="InterPro" id="IPR000719">
    <property type="entry name" value="Prot_kinase_dom"/>
</dbReference>
<dbReference type="GO" id="GO:0004674">
    <property type="term" value="F:protein serine/threonine kinase activity"/>
    <property type="evidence" value="ECO:0007669"/>
    <property type="project" value="UniProtKB-KW"/>
</dbReference>
<evidence type="ECO:0000256" key="9">
    <source>
        <dbReference type="PROSITE-ProRule" id="PRU10141"/>
    </source>
</evidence>
<keyword evidence="5 11" id="KW-0418">Kinase</keyword>
<dbReference type="EC" id="2.7.11.1" evidence="1"/>
<keyword evidence="6 9" id="KW-0067">ATP-binding</keyword>
<keyword evidence="4 9" id="KW-0547">Nucleotide-binding</keyword>
<dbReference type="EMBL" id="CP017675">
    <property type="protein sequence ID" value="APB34853.1"/>
    <property type="molecule type" value="Genomic_DNA"/>
</dbReference>
<gene>
    <name evidence="11" type="ORF">GlitD10_2516</name>
</gene>
<proteinExistence type="predicted"/>
<feature type="binding site" evidence="9">
    <location>
        <position position="40"/>
    </location>
    <ligand>
        <name>ATP</name>
        <dbReference type="ChEBI" id="CHEBI:30616"/>
    </ligand>
</feature>
<evidence type="ECO:0000256" key="3">
    <source>
        <dbReference type="ARBA" id="ARBA00022679"/>
    </source>
</evidence>
<protein>
    <recommendedName>
        <fullName evidence="1">non-specific serine/threonine protein kinase</fullName>
        <ecNumber evidence="1">2.7.11.1</ecNumber>
    </recommendedName>
</protein>
<keyword evidence="12" id="KW-1185">Reference proteome</keyword>
<dbReference type="InterPro" id="IPR008271">
    <property type="entry name" value="Ser/Thr_kinase_AS"/>
</dbReference>
<dbReference type="STRING" id="1188229.GlitD10_2516"/>
<evidence type="ECO:0000259" key="10">
    <source>
        <dbReference type="PROSITE" id="PS50011"/>
    </source>
</evidence>
<evidence type="ECO:0000256" key="6">
    <source>
        <dbReference type="ARBA" id="ARBA00022840"/>
    </source>
</evidence>
<evidence type="ECO:0000256" key="4">
    <source>
        <dbReference type="ARBA" id="ARBA00022741"/>
    </source>
</evidence>
<evidence type="ECO:0000256" key="2">
    <source>
        <dbReference type="ARBA" id="ARBA00022527"/>
    </source>
</evidence>
<organism evidence="11 12">
    <name type="scientific">Gloeomargarita lithophora Alchichica-D10</name>
    <dbReference type="NCBI Taxonomy" id="1188229"/>
    <lineage>
        <taxon>Bacteria</taxon>
        <taxon>Bacillati</taxon>
        <taxon>Cyanobacteriota</taxon>
        <taxon>Cyanophyceae</taxon>
        <taxon>Gloeomargaritales</taxon>
        <taxon>Gloeomargaritaceae</taxon>
        <taxon>Gloeomargarita</taxon>
    </lineage>
</organism>
<dbReference type="Pfam" id="PF00069">
    <property type="entry name" value="Pkinase"/>
    <property type="match status" value="1"/>
</dbReference>